<keyword evidence="1" id="KW-1133">Transmembrane helix</keyword>
<evidence type="ECO:0008006" key="4">
    <source>
        <dbReference type="Google" id="ProtNLM"/>
    </source>
</evidence>
<dbReference type="EMBL" id="QSRJ01000005">
    <property type="protein sequence ID" value="RGL10407.1"/>
    <property type="molecule type" value="Genomic_DNA"/>
</dbReference>
<dbReference type="Pfam" id="PF05857">
    <property type="entry name" value="TraX"/>
    <property type="match status" value="1"/>
</dbReference>
<feature type="transmembrane region" description="Helical" evidence="1">
    <location>
        <begin position="170"/>
        <end position="188"/>
    </location>
</feature>
<feature type="transmembrane region" description="Helical" evidence="1">
    <location>
        <begin position="67"/>
        <end position="91"/>
    </location>
</feature>
<organism evidence="2 3">
    <name type="scientific">Collinsella tanakaei</name>
    <dbReference type="NCBI Taxonomy" id="626935"/>
    <lineage>
        <taxon>Bacteria</taxon>
        <taxon>Bacillati</taxon>
        <taxon>Actinomycetota</taxon>
        <taxon>Coriobacteriia</taxon>
        <taxon>Coriobacteriales</taxon>
        <taxon>Coriobacteriaceae</taxon>
        <taxon>Collinsella</taxon>
    </lineage>
</organism>
<proteinExistence type="predicted"/>
<comment type="caution">
    <text evidence="2">The sequence shown here is derived from an EMBL/GenBank/DDBJ whole genome shotgun (WGS) entry which is preliminary data.</text>
</comment>
<keyword evidence="1" id="KW-0472">Membrane</keyword>
<accession>A0A3E4QTK6</accession>
<name>A0A3E4QTK6_9ACTN</name>
<sequence length="189" mass="21489">MSIIRRHRRNGDAARHHYHLSNNAIWTIVHPYLGHQHHRVPPIRRVRFSCHSLWSVLQLYGQAGKRAVHVVAAVALACLSLLCEGGIYLLPVLACFHFFHNRRGIACLGVTIWCAILFANAYLGWSYGATGISLFNTLCFDSEWMMVAVVPLALLYNGARGLNTTAAKNLFYWFYPIHLWILMAVARMM</sequence>
<evidence type="ECO:0000313" key="3">
    <source>
        <dbReference type="Proteomes" id="UP000260943"/>
    </source>
</evidence>
<reference evidence="2 3" key="1">
    <citation type="submission" date="2018-08" db="EMBL/GenBank/DDBJ databases">
        <title>A genome reference for cultivated species of the human gut microbiota.</title>
        <authorList>
            <person name="Zou Y."/>
            <person name="Xue W."/>
            <person name="Luo G."/>
        </authorList>
    </citation>
    <scope>NUCLEOTIDE SEQUENCE [LARGE SCALE GENOMIC DNA]</scope>
    <source>
        <strain evidence="2 3">TF08-14</strain>
    </source>
</reference>
<dbReference type="AlphaFoldDB" id="A0A3E4QTK6"/>
<gene>
    <name evidence="2" type="ORF">DXC81_05070</name>
</gene>
<protein>
    <recommendedName>
        <fullName evidence="4">Conjugal transfer protein TraX</fullName>
    </recommendedName>
</protein>
<evidence type="ECO:0000256" key="1">
    <source>
        <dbReference type="SAM" id="Phobius"/>
    </source>
</evidence>
<feature type="transmembrane region" description="Helical" evidence="1">
    <location>
        <begin position="135"/>
        <end position="158"/>
    </location>
</feature>
<dbReference type="Proteomes" id="UP000260943">
    <property type="component" value="Unassembled WGS sequence"/>
</dbReference>
<dbReference type="RefSeq" id="WP_117679473.1">
    <property type="nucleotide sequence ID" value="NZ_QSRJ01000005.1"/>
</dbReference>
<dbReference type="InterPro" id="IPR008875">
    <property type="entry name" value="TraX"/>
</dbReference>
<feature type="transmembrane region" description="Helical" evidence="1">
    <location>
        <begin position="103"/>
        <end position="123"/>
    </location>
</feature>
<keyword evidence="1" id="KW-0812">Transmembrane</keyword>
<evidence type="ECO:0000313" key="2">
    <source>
        <dbReference type="EMBL" id="RGL10407.1"/>
    </source>
</evidence>